<evidence type="ECO:0008006" key="7">
    <source>
        <dbReference type="Google" id="ProtNLM"/>
    </source>
</evidence>
<accession>D1CH99</accession>
<dbReference type="RefSeq" id="WP_012876151.1">
    <property type="nucleotide sequence ID" value="NC_013526.1"/>
</dbReference>
<dbReference type="InterPro" id="IPR050107">
    <property type="entry name" value="ABC_carbohydrate_import_ATPase"/>
</dbReference>
<dbReference type="Gene3D" id="3.40.50.300">
    <property type="entry name" value="P-loop containing nucleotide triphosphate hydrolases"/>
    <property type="match status" value="2"/>
</dbReference>
<reference evidence="6" key="1">
    <citation type="journal article" date="2010" name="Stand. Genomic Sci.">
        <title>Complete genome sequence of 'Thermobaculum terrenum' type strain (YNP1).</title>
        <authorList>
            <person name="Kiss H."/>
            <person name="Cleland D."/>
            <person name="Lapidus A."/>
            <person name="Lucas S."/>
            <person name="Glavina Del Rio T."/>
            <person name="Nolan M."/>
            <person name="Tice H."/>
            <person name="Han C."/>
            <person name="Goodwin L."/>
            <person name="Pitluck S."/>
            <person name="Liolios K."/>
            <person name="Ivanova N."/>
            <person name="Mavromatis K."/>
            <person name="Ovchinnikova G."/>
            <person name="Pati A."/>
            <person name="Chen A."/>
            <person name="Palaniappan K."/>
            <person name="Land M."/>
            <person name="Hauser L."/>
            <person name="Chang Y."/>
            <person name="Jeffries C."/>
            <person name="Lu M."/>
            <person name="Brettin T."/>
            <person name="Detter J."/>
            <person name="Goker M."/>
            <person name="Tindall B."/>
            <person name="Beck B."/>
            <person name="McDermott T."/>
            <person name="Woyke T."/>
            <person name="Bristow J."/>
            <person name="Eisen J."/>
            <person name="Markowitz V."/>
            <person name="Hugenholtz P."/>
            <person name="Kyrpides N."/>
            <person name="Klenk H."/>
            <person name="Cheng J."/>
        </authorList>
    </citation>
    <scope>NUCLEOTIDE SEQUENCE [LARGE SCALE GENOMIC DNA]</scope>
    <source>
        <strain evidence="6">ATCC BAA-798 / YNP1</strain>
    </source>
</reference>
<dbReference type="InterPro" id="IPR027417">
    <property type="entry name" value="P-loop_NTPase"/>
</dbReference>
<dbReference type="STRING" id="525904.Tter_2221"/>
<evidence type="ECO:0000313" key="5">
    <source>
        <dbReference type="EMBL" id="ACZ43120.1"/>
    </source>
</evidence>
<evidence type="ECO:0000256" key="3">
    <source>
        <dbReference type="ARBA" id="ARBA00022741"/>
    </source>
</evidence>
<evidence type="ECO:0000313" key="6">
    <source>
        <dbReference type="Proteomes" id="UP000000323"/>
    </source>
</evidence>
<dbReference type="PANTHER" id="PTHR43790">
    <property type="entry name" value="CARBOHYDRATE TRANSPORT ATP-BINDING PROTEIN MG119-RELATED"/>
    <property type="match status" value="1"/>
</dbReference>
<evidence type="ECO:0000256" key="4">
    <source>
        <dbReference type="ARBA" id="ARBA00022840"/>
    </source>
</evidence>
<protein>
    <recommendedName>
        <fullName evidence="7">ABC transporter domain-containing protein</fullName>
    </recommendedName>
</protein>
<organism evidence="5 6">
    <name type="scientific">Thermobaculum terrenum (strain ATCC BAA-798 / CCMEE 7001 / YNP1)</name>
    <dbReference type="NCBI Taxonomy" id="525904"/>
    <lineage>
        <taxon>Bacteria</taxon>
        <taxon>Bacillati</taxon>
        <taxon>Chloroflexota</taxon>
        <taxon>Chloroflexia</taxon>
        <taxon>Candidatus Thermobaculales</taxon>
        <taxon>Candidatus Thermobaculaceae</taxon>
        <taxon>Thermobaculum</taxon>
    </lineage>
</organism>
<dbReference type="HOGENOM" id="CLU_1165379_0_0_0"/>
<keyword evidence="3" id="KW-0547">Nucleotide-binding</keyword>
<keyword evidence="6" id="KW-1185">Reference proteome</keyword>
<keyword evidence="4" id="KW-0067">ATP-binding</keyword>
<gene>
    <name evidence="5" type="ordered locus">Tter_2221</name>
</gene>
<dbReference type="Proteomes" id="UP000000323">
    <property type="component" value="Chromosome 2"/>
</dbReference>
<keyword evidence="1" id="KW-0813">Transport</keyword>
<proteinExistence type="predicted"/>
<dbReference type="GO" id="GO:0005524">
    <property type="term" value="F:ATP binding"/>
    <property type="evidence" value="ECO:0007669"/>
    <property type="project" value="UniProtKB-KW"/>
</dbReference>
<dbReference type="PANTHER" id="PTHR43790:SF9">
    <property type="entry name" value="GALACTOFURANOSE TRANSPORTER ATP-BINDING PROTEIN YTFR"/>
    <property type="match status" value="1"/>
</dbReference>
<dbReference type="KEGG" id="ttr:Tter_2221"/>
<sequence>MLAVLQDVTVEALDGKLLEGVSMGLRAGRVGAVVSSRGEERSALLRLLAGVLRPSSGSVQVHGSAVLLEGVRGSVGELVASSRRALEGGAKLVLAEAPLHAMSRADREELFGQLRSLVRGTGSSVLLTSASYDSVYGLADCIFLLWRGRLVWSGCAAEATPDDLEEPEPATVIQIDYKPIPDAREMMVEQVSASEAVVGLSLVSGQGETVSVVLPREDAEYLGLRPGQIVYARFSAPS</sequence>
<evidence type="ECO:0000256" key="1">
    <source>
        <dbReference type="ARBA" id="ARBA00022448"/>
    </source>
</evidence>
<dbReference type="eggNOG" id="COG1129">
    <property type="taxonomic scope" value="Bacteria"/>
</dbReference>
<dbReference type="OrthoDB" id="9800654at2"/>
<dbReference type="EMBL" id="CP001826">
    <property type="protein sequence ID" value="ACZ43120.1"/>
    <property type="molecule type" value="Genomic_DNA"/>
</dbReference>
<name>D1CH99_THET1</name>
<dbReference type="AlphaFoldDB" id="D1CH99"/>
<keyword evidence="2" id="KW-0677">Repeat</keyword>
<evidence type="ECO:0000256" key="2">
    <source>
        <dbReference type="ARBA" id="ARBA00022737"/>
    </source>
</evidence>
<dbReference type="SUPFAM" id="SSF52540">
    <property type="entry name" value="P-loop containing nucleoside triphosphate hydrolases"/>
    <property type="match status" value="1"/>
</dbReference>